<evidence type="ECO:0000256" key="4">
    <source>
        <dbReference type="SAM" id="MobiDB-lite"/>
    </source>
</evidence>
<dbReference type="Pfam" id="PF05130">
    <property type="entry name" value="FlgN"/>
    <property type="match status" value="1"/>
</dbReference>
<feature type="compositionally biased region" description="Low complexity" evidence="4">
    <location>
        <begin position="25"/>
        <end position="37"/>
    </location>
</feature>
<dbReference type="AlphaFoldDB" id="A0A3N0V5N4"/>
<dbReference type="InterPro" id="IPR007809">
    <property type="entry name" value="FlgN-like"/>
</dbReference>
<reference evidence="5 6" key="1">
    <citation type="submission" date="2018-10" db="EMBL/GenBank/DDBJ databases">
        <authorList>
            <person name="Chen W.-M."/>
        </authorList>
    </citation>
    <scope>NUCLEOTIDE SEQUENCE [LARGE SCALE GENOMIC DNA]</scope>
    <source>
        <strain evidence="5 6">THS-13</strain>
    </source>
</reference>
<dbReference type="SUPFAM" id="SSF140566">
    <property type="entry name" value="FlgN-like"/>
    <property type="match status" value="1"/>
</dbReference>
<comment type="caution">
    <text evidence="5">The sequence shown here is derived from an EMBL/GenBank/DDBJ whole genome shotgun (WGS) entry which is preliminary data.</text>
</comment>
<dbReference type="InParanoid" id="A0A3N0V5N4"/>
<dbReference type="EMBL" id="RJVO01000007">
    <property type="protein sequence ID" value="ROH87768.1"/>
    <property type="molecule type" value="Genomic_DNA"/>
</dbReference>
<evidence type="ECO:0000256" key="2">
    <source>
        <dbReference type="ARBA" id="ARBA00007703"/>
    </source>
</evidence>
<evidence type="ECO:0008006" key="7">
    <source>
        <dbReference type="Google" id="ProtNLM"/>
    </source>
</evidence>
<evidence type="ECO:0000256" key="3">
    <source>
        <dbReference type="ARBA" id="ARBA00022795"/>
    </source>
</evidence>
<evidence type="ECO:0000256" key="1">
    <source>
        <dbReference type="ARBA" id="ARBA00002397"/>
    </source>
</evidence>
<proteinExistence type="inferred from homology"/>
<accession>A0A3N0V5N4</accession>
<keyword evidence="3" id="KW-1005">Bacterial flagellum biogenesis</keyword>
<dbReference type="GO" id="GO:0044780">
    <property type="term" value="P:bacterial-type flagellum assembly"/>
    <property type="evidence" value="ECO:0007669"/>
    <property type="project" value="InterPro"/>
</dbReference>
<evidence type="ECO:0000313" key="5">
    <source>
        <dbReference type="EMBL" id="ROH87768.1"/>
    </source>
</evidence>
<dbReference type="Gene3D" id="1.20.58.300">
    <property type="entry name" value="FlgN-like"/>
    <property type="match status" value="1"/>
</dbReference>
<feature type="region of interest" description="Disordered" evidence="4">
    <location>
        <begin position="172"/>
        <end position="194"/>
    </location>
</feature>
<evidence type="ECO:0000313" key="6">
    <source>
        <dbReference type="Proteomes" id="UP000282106"/>
    </source>
</evidence>
<sequence>MGAWPQSSRRCRRVAIAWTPPPSPTGSATSSGSWTASKHGRMSDHSDATPSTNVPSLLDAQIDCARQLQDILDAETQALLAADLNALAELVQRKQQAAETLEQLSRSLAEATGGAPAERIPNLGEQASSRWQTLRETAELLRKVNLHNGALLSERQTRLRWIAEQAGLEPTPTLYGPGTQAARPAGLGRHLAQA</sequence>
<dbReference type="Proteomes" id="UP000282106">
    <property type="component" value="Unassembled WGS sequence"/>
</dbReference>
<dbReference type="InterPro" id="IPR036679">
    <property type="entry name" value="FlgN-like_sf"/>
</dbReference>
<organism evidence="5 6">
    <name type="scientific">Stagnimonas aquatica</name>
    <dbReference type="NCBI Taxonomy" id="2689987"/>
    <lineage>
        <taxon>Bacteria</taxon>
        <taxon>Pseudomonadati</taxon>
        <taxon>Pseudomonadota</taxon>
        <taxon>Gammaproteobacteria</taxon>
        <taxon>Nevskiales</taxon>
        <taxon>Nevskiaceae</taxon>
        <taxon>Stagnimonas</taxon>
    </lineage>
</organism>
<dbReference type="FunCoup" id="A0A3N0V5N4">
    <property type="interactions" value="7"/>
</dbReference>
<name>A0A3N0V5N4_9GAMM</name>
<comment type="similarity">
    <text evidence="2">Belongs to the FlgN family.</text>
</comment>
<gene>
    <name evidence="5" type="ORF">ED208_13715</name>
</gene>
<keyword evidence="6" id="KW-1185">Reference proteome</keyword>
<protein>
    <recommendedName>
        <fullName evidence="7">Flagellar protein FlgN</fullName>
    </recommendedName>
</protein>
<feature type="region of interest" description="Disordered" evidence="4">
    <location>
        <begin position="15"/>
        <end position="54"/>
    </location>
</feature>
<comment type="function">
    <text evidence="1">Required for the efficient initiation of filament assembly.</text>
</comment>